<organism evidence="1">
    <name type="scientific">Aegilops tauschii</name>
    <name type="common">Tausch's goatgrass</name>
    <name type="synonym">Aegilops squarrosa</name>
    <dbReference type="NCBI Taxonomy" id="37682"/>
    <lineage>
        <taxon>Eukaryota</taxon>
        <taxon>Viridiplantae</taxon>
        <taxon>Streptophyta</taxon>
        <taxon>Embryophyta</taxon>
        <taxon>Tracheophyta</taxon>
        <taxon>Spermatophyta</taxon>
        <taxon>Magnoliopsida</taxon>
        <taxon>Liliopsida</taxon>
        <taxon>Poales</taxon>
        <taxon>Poaceae</taxon>
        <taxon>BOP clade</taxon>
        <taxon>Pooideae</taxon>
        <taxon>Triticodae</taxon>
        <taxon>Triticeae</taxon>
        <taxon>Triticinae</taxon>
        <taxon>Aegilops</taxon>
    </lineage>
</organism>
<dbReference type="Gene3D" id="3.30.200.20">
    <property type="entry name" value="Phosphorylase Kinase, domain 1"/>
    <property type="match status" value="1"/>
</dbReference>
<dbReference type="SUPFAM" id="SSF56112">
    <property type="entry name" value="Protein kinase-like (PK-like)"/>
    <property type="match status" value="1"/>
</dbReference>
<dbReference type="GO" id="GO:0004713">
    <property type="term" value="F:protein tyrosine kinase activity"/>
    <property type="evidence" value="ECO:0007669"/>
    <property type="project" value="InterPro"/>
</dbReference>
<sequence>MEDAPVCVQVSSISSDNPRALTWSEIAASTSFAVELGRGRSGRVYKGRLQFHFHHGTEVAVKVLEKHGRQSVEDAFVAESNILSGLRHDNIVRLVGWCTEKEYRTLVYQHMGKCTLREHLQHFGGGPSSSPVTTSWEPRVEVLLGVVPRRGSGGHPSQRQLVQHPPRRKLHAAPVRLRLSGVSRGGQGALRGARAHVGVRRPGVHGHGAREPGE</sequence>
<dbReference type="InterPro" id="IPR000719">
    <property type="entry name" value="Prot_kinase_dom"/>
</dbReference>
<dbReference type="GO" id="GO:0005524">
    <property type="term" value="F:ATP binding"/>
    <property type="evidence" value="ECO:0007669"/>
    <property type="project" value="UniProtKB-UniRule"/>
</dbReference>
<accession>M8AZN2</accession>
<dbReference type="PANTHER" id="PTHR46146">
    <property type="entry name" value="SERINE/THREONINE-PROTEIN KINASE-LIKE PROTEIN CCR4"/>
    <property type="match status" value="1"/>
</dbReference>
<proteinExistence type="predicted"/>
<dbReference type="InterPro" id="IPR001245">
    <property type="entry name" value="Ser-Thr/Tyr_kinase_cat_dom"/>
</dbReference>
<name>M8AZN2_AEGTA</name>
<dbReference type="InterPro" id="IPR011009">
    <property type="entry name" value="Kinase-like_dom_sf"/>
</dbReference>
<dbReference type="InterPro" id="IPR017441">
    <property type="entry name" value="Protein_kinase_ATP_BS"/>
</dbReference>
<protein>
    <submittedName>
        <fullName evidence="1">Putative serine/threonine-protein kinase-like protein CCR3</fullName>
    </submittedName>
</protein>
<dbReference type="PANTHER" id="PTHR46146:SF17">
    <property type="entry name" value="PROTEIN KINASE DOMAIN-CONTAINING PROTEIN"/>
    <property type="match status" value="1"/>
</dbReference>
<dbReference type="Pfam" id="PF07714">
    <property type="entry name" value="PK_Tyr_Ser-Thr"/>
    <property type="match status" value="1"/>
</dbReference>
<dbReference type="EnsemblPlants" id="EMT09972">
    <property type="protein sequence ID" value="EMT09972"/>
    <property type="gene ID" value="F775_16205"/>
</dbReference>
<evidence type="ECO:0000313" key="1">
    <source>
        <dbReference type="EnsemblPlants" id="EMT09972"/>
    </source>
</evidence>
<dbReference type="AlphaFoldDB" id="M8AZN2"/>
<dbReference type="PROSITE" id="PS00107">
    <property type="entry name" value="PROTEIN_KINASE_ATP"/>
    <property type="match status" value="1"/>
</dbReference>
<dbReference type="PROSITE" id="PS50011">
    <property type="entry name" value="PROTEIN_KINASE_DOM"/>
    <property type="match status" value="1"/>
</dbReference>
<dbReference type="SMART" id="SM00219">
    <property type="entry name" value="TyrKc"/>
    <property type="match status" value="1"/>
</dbReference>
<dbReference type="InterPro" id="IPR020635">
    <property type="entry name" value="Tyr_kinase_cat_dom"/>
</dbReference>
<reference evidence="1" key="1">
    <citation type="submission" date="2015-06" db="UniProtKB">
        <authorList>
            <consortium name="EnsemblPlants"/>
        </authorList>
    </citation>
    <scope>IDENTIFICATION</scope>
</reference>